<dbReference type="PANTHER" id="PTHR33516:SF2">
    <property type="entry name" value="LEXA REPRESSOR-RELATED"/>
    <property type="match status" value="1"/>
</dbReference>
<dbReference type="EMBL" id="JBGFFX010000017">
    <property type="protein sequence ID" value="MEY8773020.1"/>
    <property type="molecule type" value="Genomic_DNA"/>
</dbReference>
<evidence type="ECO:0000256" key="5">
    <source>
        <dbReference type="ARBA" id="ARBA00023204"/>
    </source>
</evidence>
<name>A0ABV4EDL1_9GAMM</name>
<dbReference type="EC" id="2.7.7.7" evidence="9"/>
<comment type="caution">
    <text evidence="9">The sequence shown here is derived from an EMBL/GenBank/DDBJ whole genome shotgun (WGS) entry which is preliminary data.</text>
</comment>
<dbReference type="Pfam" id="PF00717">
    <property type="entry name" value="Peptidase_S24"/>
    <property type="match status" value="1"/>
</dbReference>
<dbReference type="InterPro" id="IPR039418">
    <property type="entry name" value="LexA-like"/>
</dbReference>
<keyword evidence="4 7" id="KW-0068">Autocatalytic cleavage</keyword>
<evidence type="ECO:0000256" key="7">
    <source>
        <dbReference type="RuleBase" id="RU003991"/>
    </source>
</evidence>
<dbReference type="RefSeq" id="WP_369896647.1">
    <property type="nucleotide sequence ID" value="NZ_JBGFFX010000017.1"/>
</dbReference>
<evidence type="ECO:0000259" key="8">
    <source>
        <dbReference type="Pfam" id="PF00717"/>
    </source>
</evidence>
<evidence type="ECO:0000256" key="4">
    <source>
        <dbReference type="ARBA" id="ARBA00022813"/>
    </source>
</evidence>
<keyword evidence="9" id="KW-0808">Transferase</keyword>
<dbReference type="GO" id="GO:0003887">
    <property type="term" value="F:DNA-directed DNA polymerase activity"/>
    <property type="evidence" value="ECO:0007669"/>
    <property type="project" value="UniProtKB-EC"/>
</dbReference>
<gene>
    <name evidence="9" type="primary">umuD</name>
    <name evidence="9" type="ORF">AB6T85_21655</name>
</gene>
<dbReference type="PANTHER" id="PTHR33516">
    <property type="entry name" value="LEXA REPRESSOR"/>
    <property type="match status" value="1"/>
</dbReference>
<keyword evidence="2" id="KW-0227">DNA damage</keyword>
<dbReference type="SUPFAM" id="SSF51306">
    <property type="entry name" value="LexA/Signal peptidase"/>
    <property type="match status" value="1"/>
</dbReference>
<dbReference type="PRINTS" id="PR00726">
    <property type="entry name" value="LEXASERPTASE"/>
</dbReference>
<reference evidence="9 10" key="1">
    <citation type="submission" date="2024-07" db="EMBL/GenBank/DDBJ databases">
        <authorList>
            <person name="Hebao G."/>
        </authorList>
    </citation>
    <scope>NUCLEOTIDE SEQUENCE [LARGE SCALE GENOMIC DNA]</scope>
    <source>
        <strain evidence="9 10">ACCC 02193</strain>
    </source>
</reference>
<keyword evidence="3 7" id="KW-0378">Hydrolase</keyword>
<evidence type="ECO:0000256" key="2">
    <source>
        <dbReference type="ARBA" id="ARBA00022763"/>
    </source>
</evidence>
<dbReference type="Proteomes" id="UP001565243">
    <property type="component" value="Unassembled WGS sequence"/>
</dbReference>
<dbReference type="InterPro" id="IPR036286">
    <property type="entry name" value="LexA/Signal_pep-like_sf"/>
</dbReference>
<evidence type="ECO:0000256" key="6">
    <source>
        <dbReference type="ARBA" id="ARBA00023236"/>
    </source>
</evidence>
<dbReference type="CDD" id="cd06529">
    <property type="entry name" value="S24_LexA-like"/>
    <property type="match status" value="1"/>
</dbReference>
<evidence type="ECO:0000256" key="1">
    <source>
        <dbReference type="ARBA" id="ARBA00007484"/>
    </source>
</evidence>
<evidence type="ECO:0000256" key="3">
    <source>
        <dbReference type="ARBA" id="ARBA00022801"/>
    </source>
</evidence>
<dbReference type="InterPro" id="IPR050077">
    <property type="entry name" value="LexA_repressor"/>
</dbReference>
<keyword evidence="9" id="KW-0548">Nucleotidyltransferase</keyword>
<evidence type="ECO:0000313" key="10">
    <source>
        <dbReference type="Proteomes" id="UP001565243"/>
    </source>
</evidence>
<dbReference type="NCBIfam" id="NF007621">
    <property type="entry name" value="PRK10276.1"/>
    <property type="match status" value="1"/>
</dbReference>
<keyword evidence="10" id="KW-1185">Reference proteome</keyword>
<keyword evidence="6" id="KW-0742">SOS response</keyword>
<feature type="domain" description="Peptidase S24/S26A/S26B/S26C" evidence="8">
    <location>
        <begin position="24"/>
        <end position="131"/>
    </location>
</feature>
<dbReference type="Gene3D" id="2.10.109.10">
    <property type="entry name" value="Umud Fragment, subunit A"/>
    <property type="match status" value="1"/>
</dbReference>
<sequence>MSFHENEMLPDDTELTAFKRLKPKGFPSPANDYQESGIDLNKLLVGKAASTYFLRVEGDSMIEAQIYDGDLLIVDSSQIAGHGDVVIAAVDGEYKVRNLVEHPRLSLVAMDPAYRPIYINDATPLHIFGVVTYIISPAASRRNVRPG</sequence>
<organism evidence="9 10">
    <name type="scientific">Erwinia aeris</name>
    <dbReference type="NCBI Taxonomy" id="3239803"/>
    <lineage>
        <taxon>Bacteria</taxon>
        <taxon>Pseudomonadati</taxon>
        <taxon>Pseudomonadota</taxon>
        <taxon>Gammaproteobacteria</taxon>
        <taxon>Enterobacterales</taxon>
        <taxon>Erwiniaceae</taxon>
        <taxon>Erwinia</taxon>
    </lineage>
</organism>
<comment type="similarity">
    <text evidence="1 7">Belongs to the peptidase S24 family.</text>
</comment>
<dbReference type="InterPro" id="IPR015927">
    <property type="entry name" value="Peptidase_S24_S26A/B/C"/>
</dbReference>
<dbReference type="InterPro" id="IPR006197">
    <property type="entry name" value="Peptidase_S24_LexA"/>
</dbReference>
<accession>A0ABV4EDL1</accession>
<protein>
    <submittedName>
        <fullName evidence="9">Translesion error-prone DNA polymerase V autoproteolytic subunit</fullName>
        <ecNumber evidence="9">2.7.7.7</ecNumber>
    </submittedName>
</protein>
<proteinExistence type="inferred from homology"/>
<keyword evidence="5" id="KW-0234">DNA repair</keyword>
<evidence type="ECO:0000313" key="9">
    <source>
        <dbReference type="EMBL" id="MEY8773020.1"/>
    </source>
</evidence>